<accession>A0A0M7FMM3</accession>
<feature type="domain" description="N-acetyltransferase" evidence="1">
    <location>
        <begin position="7"/>
        <end position="168"/>
    </location>
</feature>
<dbReference type="Proteomes" id="UP001141992">
    <property type="component" value="Unassembled WGS sequence"/>
</dbReference>
<keyword evidence="2" id="KW-0808">Transferase</keyword>
<dbReference type="Pfam" id="PF13302">
    <property type="entry name" value="Acetyltransf_3"/>
    <property type="match status" value="1"/>
</dbReference>
<dbReference type="AlphaFoldDB" id="A0A0D6HCL3"/>
<comment type="caution">
    <text evidence="2">The sequence shown here is derived from an EMBL/GenBank/DDBJ whole genome shotgun (WGS) entry which is preliminary data.</text>
</comment>
<dbReference type="Gene3D" id="3.40.630.30">
    <property type="match status" value="1"/>
</dbReference>
<dbReference type="PANTHER" id="PTHR43415:SF6">
    <property type="entry name" value="SPERMIDINE N(1)-ACETYLTRANSFERASE"/>
    <property type="match status" value="1"/>
</dbReference>
<gene>
    <name evidence="2" type="primary">speG</name>
    <name evidence="3" type="ORF">BIZ92_23055</name>
    <name evidence="2" type="ORF">O9570_26765</name>
</gene>
<name>A0A0D6HCL3_ALCXX</name>
<dbReference type="PATRIC" id="fig|85698.15.peg.4904"/>
<dbReference type="NCBIfam" id="NF011709">
    <property type="entry name" value="PRK15130.1"/>
    <property type="match status" value="1"/>
</dbReference>
<dbReference type="eggNOG" id="COG1670">
    <property type="taxonomic scope" value="Bacteria"/>
</dbReference>
<protein>
    <submittedName>
        <fullName evidence="2">Spermidine N1-acetyltransferase</fullName>
        <ecNumber evidence="2">2.3.1.57</ecNumber>
    </submittedName>
    <submittedName>
        <fullName evidence="3">Spermidine acetyltransferase</fullName>
    </submittedName>
</protein>
<dbReference type="InterPro" id="IPR000182">
    <property type="entry name" value="GNAT_dom"/>
</dbReference>
<keyword evidence="2" id="KW-0012">Acyltransferase</keyword>
<dbReference type="GeneID" id="75276315"/>
<evidence type="ECO:0000313" key="2">
    <source>
        <dbReference type="EMBL" id="MCZ8405084.1"/>
    </source>
</evidence>
<dbReference type="EC" id="2.3.1.57" evidence="2"/>
<dbReference type="Proteomes" id="UP000187251">
    <property type="component" value="Unassembled WGS sequence"/>
</dbReference>
<dbReference type="EMBL" id="MJMN01000009">
    <property type="protein sequence ID" value="OMG89697.1"/>
    <property type="molecule type" value="Genomic_DNA"/>
</dbReference>
<evidence type="ECO:0000313" key="3">
    <source>
        <dbReference type="EMBL" id="OMG89697.1"/>
    </source>
</evidence>
<dbReference type="SUPFAM" id="SSF55729">
    <property type="entry name" value="Acyl-CoA N-acyltransferases (Nat)"/>
    <property type="match status" value="1"/>
</dbReference>
<dbReference type="PANTHER" id="PTHR43415">
    <property type="entry name" value="SPERMIDINE N(1)-ACETYLTRANSFERASE"/>
    <property type="match status" value="1"/>
</dbReference>
<dbReference type="OrthoDB" id="9795206at2"/>
<evidence type="ECO:0000313" key="5">
    <source>
        <dbReference type="Proteomes" id="UP001141992"/>
    </source>
</evidence>
<reference evidence="2" key="2">
    <citation type="submission" date="2022-12" db="EMBL/GenBank/DDBJ databases">
        <authorList>
            <person name="Voronina O.L."/>
            <person name="Kunda M.S."/>
            <person name="Ryzhova N."/>
            <person name="Aksenova E.I."/>
        </authorList>
    </citation>
    <scope>NUCLEOTIDE SEQUENCE</scope>
    <source>
        <strain evidence="2">SCCH136:Ach223948</strain>
    </source>
</reference>
<dbReference type="CDD" id="cd04301">
    <property type="entry name" value="NAT_SF"/>
    <property type="match status" value="1"/>
</dbReference>
<accession>A0A0D6HCL3</accession>
<dbReference type="EMBL" id="JAPZVI010000033">
    <property type="protein sequence ID" value="MCZ8405084.1"/>
    <property type="molecule type" value="Genomic_DNA"/>
</dbReference>
<dbReference type="GO" id="GO:0004145">
    <property type="term" value="F:diamine N-acetyltransferase activity"/>
    <property type="evidence" value="ECO:0007669"/>
    <property type="project" value="UniProtKB-EC"/>
</dbReference>
<proteinExistence type="predicted"/>
<dbReference type="KEGG" id="axx:ERS451415_02343"/>
<sequence length="194" mass="22597">MSVISDIKIRPLERGDLHFVHKINNNDVIMRYWFEEPYEAYDELVALYDRHLHDQNERRFIIEHDTGQPAGLVELVEIDYIHRRAEFQIIIAPSYQGRGYAKAATRIAVGYAFRVLNLHKVYLVVDKDNSAAVHIYERCGFQIEGLLKEEFFSNGAYRDAYRMALLQHDHLREVGPGAPDAPVLRDWPQEEQTG</sequence>
<reference evidence="3 4" key="1">
    <citation type="submission" date="2016-09" db="EMBL/GenBank/DDBJ databases">
        <title>Phylogenomics of Achromobacter.</title>
        <authorList>
            <person name="Jeukens J."/>
            <person name="Freschi L."/>
            <person name="Vincent A.T."/>
            <person name="Emond-Rheault J.-G."/>
            <person name="Kukavica-Ibrulj I."/>
            <person name="Charette S.J."/>
            <person name="Levesque R.C."/>
        </authorList>
    </citation>
    <scope>NUCLEOTIDE SEQUENCE [LARGE SCALE GENOMIC DNA]</scope>
    <source>
        <strain evidence="3 4">AUS488</strain>
    </source>
</reference>
<dbReference type="RefSeq" id="WP_006386394.1">
    <property type="nucleotide sequence ID" value="NZ_AP028040.1"/>
</dbReference>
<dbReference type="PROSITE" id="PS51186">
    <property type="entry name" value="GNAT"/>
    <property type="match status" value="1"/>
</dbReference>
<evidence type="ECO:0000259" key="1">
    <source>
        <dbReference type="PROSITE" id="PS51186"/>
    </source>
</evidence>
<organism evidence="2 5">
    <name type="scientific">Alcaligenes xylosoxydans xylosoxydans</name>
    <name type="common">Achromobacter xylosoxidans</name>
    <dbReference type="NCBI Taxonomy" id="85698"/>
    <lineage>
        <taxon>Bacteria</taxon>
        <taxon>Pseudomonadati</taxon>
        <taxon>Pseudomonadota</taxon>
        <taxon>Betaproteobacteria</taxon>
        <taxon>Burkholderiales</taxon>
        <taxon>Alcaligenaceae</taxon>
        <taxon>Achromobacter</taxon>
    </lineage>
</organism>
<dbReference type="InterPro" id="IPR016181">
    <property type="entry name" value="Acyl_CoA_acyltransferase"/>
</dbReference>
<evidence type="ECO:0000313" key="4">
    <source>
        <dbReference type="Proteomes" id="UP000187251"/>
    </source>
</evidence>